<dbReference type="EMBL" id="CAXAMM010000403">
    <property type="protein sequence ID" value="CAK8987271.1"/>
    <property type="molecule type" value="Genomic_DNA"/>
</dbReference>
<accession>A0ABP0HA73</accession>
<reference evidence="1 3" key="1">
    <citation type="submission" date="2024-02" db="EMBL/GenBank/DDBJ databases">
        <authorList>
            <person name="Chen Y."/>
            <person name="Shah S."/>
            <person name="Dougan E. K."/>
            <person name="Thang M."/>
            <person name="Chan C."/>
        </authorList>
    </citation>
    <scope>NUCLEOTIDE SEQUENCE [LARGE SCALE GENOMIC DNA]</scope>
</reference>
<gene>
    <name evidence="1" type="ORF">SCF082_LOCUS446</name>
    <name evidence="2" type="ORF">SCF082_LOCUS903</name>
</gene>
<proteinExistence type="predicted"/>
<evidence type="ECO:0000313" key="1">
    <source>
        <dbReference type="EMBL" id="CAK8986184.1"/>
    </source>
</evidence>
<comment type="caution">
    <text evidence="1">The sequence shown here is derived from an EMBL/GenBank/DDBJ whole genome shotgun (WGS) entry which is preliminary data.</text>
</comment>
<evidence type="ECO:0000313" key="2">
    <source>
        <dbReference type="EMBL" id="CAK8987271.1"/>
    </source>
</evidence>
<dbReference type="EMBL" id="CAXAMM010000148">
    <property type="protein sequence ID" value="CAK8986184.1"/>
    <property type="molecule type" value="Genomic_DNA"/>
</dbReference>
<sequence>MAHLAFGSVSAYYSPPTGFGMSIVDASYCEIMATMEAKGQKGVTPRWHCRSVADKCMTLHDIIDLSLVGRGPRELYDVATITARLVLVLILAICRCCHTLVEQPRSSLMPWFGPFVDLARQLANLLGLPWTNTRMWMGTWGSLTPKPSVLFGTAPWSAGLYQKFTKAQREKLKKRLLKKGGALVKTYKDKHGKKRVQGTKALKSSQVYPKRYGKQVARLHLDHIVAWTLMRA</sequence>
<evidence type="ECO:0000313" key="3">
    <source>
        <dbReference type="Proteomes" id="UP001642464"/>
    </source>
</evidence>
<keyword evidence="3" id="KW-1185">Reference proteome</keyword>
<organism evidence="1 3">
    <name type="scientific">Durusdinium trenchii</name>
    <dbReference type="NCBI Taxonomy" id="1381693"/>
    <lineage>
        <taxon>Eukaryota</taxon>
        <taxon>Sar</taxon>
        <taxon>Alveolata</taxon>
        <taxon>Dinophyceae</taxon>
        <taxon>Suessiales</taxon>
        <taxon>Symbiodiniaceae</taxon>
        <taxon>Durusdinium</taxon>
    </lineage>
</organism>
<protein>
    <submittedName>
        <fullName evidence="1">Uncharacterized protein</fullName>
    </submittedName>
</protein>
<name>A0ABP0HA73_9DINO</name>
<dbReference type="Proteomes" id="UP001642464">
    <property type="component" value="Unassembled WGS sequence"/>
</dbReference>